<dbReference type="OrthoDB" id="4772408at2"/>
<organism evidence="4 5">
    <name type="scientific">Arachnia propionica</name>
    <dbReference type="NCBI Taxonomy" id="1750"/>
    <lineage>
        <taxon>Bacteria</taxon>
        <taxon>Bacillati</taxon>
        <taxon>Actinomycetota</taxon>
        <taxon>Actinomycetes</taxon>
        <taxon>Propionibacteriales</taxon>
        <taxon>Propionibacteriaceae</taxon>
        <taxon>Arachnia</taxon>
    </lineage>
</organism>
<dbReference type="Proteomes" id="UP000677180">
    <property type="component" value="Chromosome"/>
</dbReference>
<dbReference type="InterPro" id="IPR054343">
    <property type="entry name" value="TY-Chap_M"/>
</dbReference>
<evidence type="ECO:0000259" key="1">
    <source>
        <dbReference type="Pfam" id="PF22551"/>
    </source>
</evidence>
<dbReference type="GeneID" id="64407350"/>
<dbReference type="InterPro" id="IPR054344">
    <property type="entry name" value="TY-Chap_N"/>
</dbReference>
<reference evidence="3" key="2">
    <citation type="submission" date="2021-03" db="EMBL/GenBank/DDBJ databases">
        <title>Human Oral Microbial Genomes.</title>
        <authorList>
            <person name="Johnston C.D."/>
            <person name="Chen T."/>
            <person name="Dewhirst F.E."/>
        </authorList>
    </citation>
    <scope>NUCLEOTIDE SEQUENCE</scope>
    <source>
        <strain evidence="3">F0714</strain>
    </source>
</reference>
<proteinExistence type="predicted"/>
<dbReference type="Pfam" id="PF22551">
    <property type="entry name" value="TY-Chap1"/>
    <property type="match status" value="1"/>
</dbReference>
<protein>
    <submittedName>
        <fullName evidence="4">Uncharacterized protein</fullName>
    </submittedName>
</protein>
<reference evidence="4 5" key="1">
    <citation type="submission" date="2018-12" db="EMBL/GenBank/DDBJ databases">
        <authorList>
            <consortium name="Pathogen Informatics"/>
        </authorList>
    </citation>
    <scope>NUCLEOTIDE SEQUENCE [LARGE SCALE GENOMIC DNA]</scope>
    <source>
        <strain evidence="4 5">NCTC12967</strain>
    </source>
</reference>
<dbReference type="Gene3D" id="3.30.1460.10">
    <property type="match status" value="1"/>
</dbReference>
<dbReference type="EMBL" id="CP072385">
    <property type="protein sequence ID" value="QUC12256.1"/>
    <property type="molecule type" value="Genomic_DNA"/>
</dbReference>
<keyword evidence="5" id="KW-1185">Reference proteome</keyword>
<dbReference type="Pfam" id="PF22552">
    <property type="entry name" value="TY-Chap3"/>
    <property type="match status" value="1"/>
</dbReference>
<dbReference type="EMBL" id="LR134406">
    <property type="protein sequence ID" value="VEH70594.1"/>
    <property type="molecule type" value="Genomic_DNA"/>
</dbReference>
<sequence>MADIEDFDLDKTTKQAWDEFTERLADVLSVMDASADLTISAVNGEETRETPPAVRFSAVEPGVVEATLVGVDSPRLTELGWTSSPRGFTARRDQEEATELANLTTATMTEVVGVLHPIFLEPDQLAELLTARESNPVKPTPGPYGVVLPTSQAQLDAIVDAELEKMFGHPALRNAAGEVAIRVGSTMVFCRSTPDFEELVLFAVLVHDVNGRSRACEVLNDLNVESRYCRFALHRDRVFVQVSVPAQPFVPRHLRQALESISHVADGIDDDLAHKLGGRTTFPTTG</sequence>
<evidence type="ECO:0000313" key="3">
    <source>
        <dbReference type="EMBL" id="QUC12256.1"/>
    </source>
</evidence>
<evidence type="ECO:0000259" key="2">
    <source>
        <dbReference type="Pfam" id="PF22552"/>
    </source>
</evidence>
<gene>
    <name evidence="3" type="ORF">J5A53_06120</name>
    <name evidence="4" type="ORF">NCTC12967_01896</name>
</gene>
<dbReference type="AlphaFoldDB" id="A0A3N4DAV1"/>
<feature type="domain" description="TY-Chap central" evidence="1">
    <location>
        <begin position="154"/>
        <end position="283"/>
    </location>
</feature>
<dbReference type="RefSeq" id="WP_014846952.1">
    <property type="nucleotide sequence ID" value="NZ_CAJZDL010000022.1"/>
</dbReference>
<name>A0A3N4DAV1_9ACTN</name>
<evidence type="ECO:0000313" key="5">
    <source>
        <dbReference type="Proteomes" id="UP000273044"/>
    </source>
</evidence>
<dbReference type="OMA" id="LVYLVHD"/>
<dbReference type="Proteomes" id="UP000273044">
    <property type="component" value="Chromosome"/>
</dbReference>
<evidence type="ECO:0000313" key="4">
    <source>
        <dbReference type="EMBL" id="VEH70594.1"/>
    </source>
</evidence>
<feature type="domain" description="TY-Chap N-terminal" evidence="2">
    <location>
        <begin position="15"/>
        <end position="120"/>
    </location>
</feature>
<dbReference type="SUPFAM" id="SSF69635">
    <property type="entry name" value="Type III secretory system chaperone-like"/>
    <property type="match status" value="1"/>
</dbReference>
<accession>A0A3N4DAV1</accession>